<evidence type="ECO:0000313" key="2">
    <source>
        <dbReference type="Proteomes" id="UP001152531"/>
    </source>
</evidence>
<sequence length="447" mass="52522">MEQVSSFLENILAVEHDEDGKKKVDKKTNSLLIDKIVERLISIIIPVNNLDQQTIINERLQIQKTRPSLSMNIMSSNAIMLNSRLTNVFVFIDSVINFLNWTNPYLTVGILLIITHIILNPYLITILPIVLIINNVLVPHYLLVHPPDKSIIDHNPIPDDEALNDATLPGPVPQFSQEFLLNFTDLQNHMVLYICTYDFLIWLTKDYFYFKNEDLSSLVYLGLLALMGSNLFILPKLIPFVFSNLFLVKMIFIIMTWIFAIIIYPSNRDILLNFLYDENTRIGFLSRLNNLENKLVEKLVHEESFEKSCKIIEIYELQKFNRFLKSWEFIGFTNDFYSINNPLRKLNSNLFKDVEDEGLIEEEDNIKINRVANINNIICPKGWKFFGNWNIDLKPSEWVENNLIKDIVNIDDDEKWVYDFYDGDSEIFRRRRWTRYCVRDSNKKSNA</sequence>
<name>A0ACA9YCB8_9ASCO</name>
<organism evidence="1 2">
    <name type="scientific">[Candida] jaroonii</name>
    <dbReference type="NCBI Taxonomy" id="467808"/>
    <lineage>
        <taxon>Eukaryota</taxon>
        <taxon>Fungi</taxon>
        <taxon>Dikarya</taxon>
        <taxon>Ascomycota</taxon>
        <taxon>Saccharomycotina</taxon>
        <taxon>Pichiomycetes</taxon>
        <taxon>Debaryomycetaceae</taxon>
        <taxon>Yamadazyma</taxon>
    </lineage>
</organism>
<evidence type="ECO:0000313" key="1">
    <source>
        <dbReference type="EMBL" id="CAH6722545.1"/>
    </source>
</evidence>
<keyword evidence="2" id="KW-1185">Reference proteome</keyword>
<reference evidence="1" key="1">
    <citation type="submission" date="2022-06" db="EMBL/GenBank/DDBJ databases">
        <authorList>
            <person name="Legras J.-L."/>
            <person name="Devillers H."/>
            <person name="Grondin C."/>
        </authorList>
    </citation>
    <scope>NUCLEOTIDE SEQUENCE</scope>
    <source>
        <strain evidence="1">CLIB 1444</strain>
    </source>
</reference>
<proteinExistence type="predicted"/>
<comment type="caution">
    <text evidence="1">The sequence shown here is derived from an EMBL/GenBank/DDBJ whole genome shotgun (WGS) entry which is preliminary data.</text>
</comment>
<gene>
    <name evidence="1" type="ORF">CLIB1444_10S00870</name>
</gene>
<dbReference type="EMBL" id="CALSDN010000010">
    <property type="protein sequence ID" value="CAH6722545.1"/>
    <property type="molecule type" value="Genomic_DNA"/>
</dbReference>
<dbReference type="Proteomes" id="UP001152531">
    <property type="component" value="Unassembled WGS sequence"/>
</dbReference>
<protein>
    <submittedName>
        <fullName evidence="1">Peroxisomal membrane protein Pex29p</fullName>
    </submittedName>
</protein>
<accession>A0ACA9YCB8</accession>